<protein>
    <submittedName>
        <fullName evidence="6">Pimeloyl-ACP methyl ester carboxylesterase/type III secretion system FlhB-like substrate exporter</fullName>
    </submittedName>
</protein>
<evidence type="ECO:0000256" key="3">
    <source>
        <dbReference type="SAM" id="Phobius"/>
    </source>
</evidence>
<feature type="transmembrane region" description="Helical" evidence="3">
    <location>
        <begin position="1017"/>
        <end position="1035"/>
    </location>
</feature>
<keyword evidence="1 4" id="KW-0732">Signal</keyword>
<dbReference type="InterPro" id="IPR003367">
    <property type="entry name" value="Thrombospondin_3-like_rpt"/>
</dbReference>
<dbReference type="Gene3D" id="4.10.1080.10">
    <property type="entry name" value="TSP type-3 repeat"/>
    <property type="match status" value="1"/>
</dbReference>
<dbReference type="InterPro" id="IPR035986">
    <property type="entry name" value="PKD_dom_sf"/>
</dbReference>
<dbReference type="InterPro" id="IPR000601">
    <property type="entry name" value="PKD_dom"/>
</dbReference>
<keyword evidence="3" id="KW-0472">Membrane</keyword>
<feature type="chain" id="PRO_5032741039" evidence="4">
    <location>
        <begin position="45"/>
        <end position="1039"/>
    </location>
</feature>
<dbReference type="GO" id="GO:0007155">
    <property type="term" value="P:cell adhesion"/>
    <property type="evidence" value="ECO:0007669"/>
    <property type="project" value="InterPro"/>
</dbReference>
<dbReference type="GO" id="GO:0005509">
    <property type="term" value="F:calcium ion binding"/>
    <property type="evidence" value="ECO:0007669"/>
    <property type="project" value="InterPro"/>
</dbReference>
<dbReference type="EMBL" id="JACHHW010000015">
    <property type="protein sequence ID" value="MBB5189178.1"/>
    <property type="molecule type" value="Genomic_DNA"/>
</dbReference>
<dbReference type="SUPFAM" id="SSF103647">
    <property type="entry name" value="TSP type-3 repeat"/>
    <property type="match status" value="1"/>
</dbReference>
<feature type="region of interest" description="Disordered" evidence="2">
    <location>
        <begin position="625"/>
        <end position="688"/>
    </location>
</feature>
<gene>
    <name evidence="6" type="ORF">HNQ57_003481</name>
</gene>
<dbReference type="InterPro" id="IPR029058">
    <property type="entry name" value="AB_hydrolase_fold"/>
</dbReference>
<evidence type="ECO:0000256" key="1">
    <source>
        <dbReference type="ARBA" id="ARBA00022729"/>
    </source>
</evidence>
<accession>A0A840R9I3</accession>
<dbReference type="GO" id="GO:0016787">
    <property type="term" value="F:hydrolase activity"/>
    <property type="evidence" value="ECO:0007669"/>
    <property type="project" value="InterPro"/>
</dbReference>
<dbReference type="RefSeq" id="WP_184465053.1">
    <property type="nucleotide sequence ID" value="NZ_JACHHW010000015.1"/>
</dbReference>
<dbReference type="AlphaFoldDB" id="A0A840R9I3"/>
<dbReference type="Gene3D" id="3.40.50.1820">
    <property type="entry name" value="alpha/beta hydrolase"/>
    <property type="match status" value="1"/>
</dbReference>
<sequence>MPIDYNQGLGASPVSTGDKQMIIRNIGRLFAALAIGFFAMYANAANDASCDSELNLEGNRSYKVSLPTHDGQVVAFNILEPSNFDCANRSNGAHPLMLHGPGFGGSGATSGFANYRDLGYTIISWDPRGFGGSSGTVRTMDPEFEGQYLVQILDWAENNLDYLAWKDEVTNAFVARPQSKTSVAGGVNLVVGAQGGSYGGGFQLLLLTTDHKKRLDAIAPDITWHDLRYSLNPGDTVKTLWDLALTALGEVGGNASMGGLTNDGMDPYVKETLARGAATNEFPREALDWFHYRGMGYWCAANGLPAMPYPKYLPDAVPLVDVVNSYNVPDRNEDGSLAIGDYLVAAPSPESYLEGLDVLLTQGMIDTLFNFNEAWWNRQCLSAAGANVSLYTHNGGHAFSGIQAGQFPANSGSCSYSQLDWFESRLRPDALPLVLDETCFALGTSGDTVSLNADKVLAPGGSGNFTVREVPALTVVANGLTGIANTTGNAPFVAELGTMEAEGILAGIPQVNLTVASVTGINEMVQDCANPALPTRTGCDSIIFVGVGKRNGGMIYSLIDDQVTPLRGLGEHNVSLVGIAERVAEGTDLALLFYASHPQFFSSTSRDVTVPAVRVTGTVGLPLYAVDDEGKPDTTTPTGLSGEDAPIDSDGDGVDDRIDQCSNSPTGESVDLNGCSASQRDTDGDGVNDATDQCPGTAAGMEVDANGCDLYEAPLSVALDATPTSGDVTNGPLTVNFTATIDNTDQEGGSPRYVFYFGDGSNSGEISESVISHDYDKAGSYEARVVVVDENSNSAEDTITINTTTTVTVEEDPVLVNAVLSVELSNSRAPVTAMFDASGSSAPEGASYRFVFGDGEFQEGTEKFATHSYALAGEYTVTLIVTASNDANNSDSTTAVIRVGSGQQTTVQLVVTPTTASIGELIRFDASASIAAEGTSITSYHFDYADGISETRTVSEFGGQAGIATHAYNDAGSYMPTVSVTDTGNMQKQATVNVRVSQPSAPPVVLKPASGGSGGGSMGWLTILMVLGAVVCRWSRRYS</sequence>
<evidence type="ECO:0000313" key="7">
    <source>
        <dbReference type="Proteomes" id="UP000536640"/>
    </source>
</evidence>
<dbReference type="SUPFAM" id="SSF53474">
    <property type="entry name" value="alpha/beta-Hydrolases"/>
    <property type="match status" value="1"/>
</dbReference>
<feature type="domain" description="PKD" evidence="5">
    <location>
        <begin position="934"/>
        <end position="1003"/>
    </location>
</feature>
<feature type="signal peptide" evidence="4">
    <location>
        <begin position="1"/>
        <end position="44"/>
    </location>
</feature>
<keyword evidence="7" id="KW-1185">Reference proteome</keyword>
<keyword evidence="3" id="KW-1133">Transmembrane helix</keyword>
<dbReference type="SUPFAM" id="SSF49299">
    <property type="entry name" value="PKD domain"/>
    <property type="match status" value="3"/>
</dbReference>
<dbReference type="Proteomes" id="UP000536640">
    <property type="component" value="Unassembled WGS sequence"/>
</dbReference>
<evidence type="ECO:0000313" key="6">
    <source>
        <dbReference type="EMBL" id="MBB5189178.1"/>
    </source>
</evidence>
<dbReference type="InterPro" id="IPR028974">
    <property type="entry name" value="TSP_type-3_rpt"/>
</dbReference>
<proteinExistence type="predicted"/>
<feature type="domain" description="PKD" evidence="5">
    <location>
        <begin position="753"/>
        <end position="808"/>
    </location>
</feature>
<evidence type="ECO:0000256" key="4">
    <source>
        <dbReference type="SAM" id="SignalP"/>
    </source>
</evidence>
<dbReference type="SMART" id="SM00089">
    <property type="entry name" value="PKD"/>
    <property type="match status" value="3"/>
</dbReference>
<name>A0A840R9I3_9GAMM</name>
<feature type="domain" description="PKD" evidence="5">
    <location>
        <begin position="825"/>
        <end position="904"/>
    </location>
</feature>
<evidence type="ECO:0000259" key="5">
    <source>
        <dbReference type="PROSITE" id="PS50093"/>
    </source>
</evidence>
<dbReference type="Pfam" id="PF18911">
    <property type="entry name" value="PKD_4"/>
    <property type="match status" value="2"/>
</dbReference>
<dbReference type="InterPro" id="IPR022409">
    <property type="entry name" value="PKD/Chitinase_dom"/>
</dbReference>
<dbReference type="Gene3D" id="2.60.40.10">
    <property type="entry name" value="Immunoglobulins"/>
    <property type="match status" value="3"/>
</dbReference>
<reference evidence="6 7" key="1">
    <citation type="submission" date="2020-08" db="EMBL/GenBank/DDBJ databases">
        <title>Genomic Encyclopedia of Type Strains, Phase IV (KMG-IV): sequencing the most valuable type-strain genomes for metagenomic binning, comparative biology and taxonomic classification.</title>
        <authorList>
            <person name="Goeker M."/>
        </authorList>
    </citation>
    <scope>NUCLEOTIDE SEQUENCE [LARGE SCALE GENOMIC DNA]</scope>
    <source>
        <strain evidence="6 7">DSM 25701</strain>
    </source>
</reference>
<organism evidence="6 7">
    <name type="scientific">Zhongshania antarctica</name>
    <dbReference type="NCBI Taxonomy" id="641702"/>
    <lineage>
        <taxon>Bacteria</taxon>
        <taxon>Pseudomonadati</taxon>
        <taxon>Pseudomonadota</taxon>
        <taxon>Gammaproteobacteria</taxon>
        <taxon>Cellvibrionales</taxon>
        <taxon>Spongiibacteraceae</taxon>
        <taxon>Zhongshania</taxon>
    </lineage>
</organism>
<dbReference type="Pfam" id="PF02412">
    <property type="entry name" value="TSP_3"/>
    <property type="match status" value="1"/>
</dbReference>
<dbReference type="InterPro" id="IPR000383">
    <property type="entry name" value="Xaa-Pro-like_dom"/>
</dbReference>
<dbReference type="CDD" id="cd00146">
    <property type="entry name" value="PKD"/>
    <property type="match status" value="3"/>
</dbReference>
<dbReference type="Pfam" id="PF00801">
    <property type="entry name" value="PKD"/>
    <property type="match status" value="1"/>
</dbReference>
<dbReference type="InterPro" id="IPR013783">
    <property type="entry name" value="Ig-like_fold"/>
</dbReference>
<dbReference type="PROSITE" id="PS50093">
    <property type="entry name" value="PKD"/>
    <property type="match status" value="3"/>
</dbReference>
<dbReference type="Pfam" id="PF02129">
    <property type="entry name" value="Peptidase_S15"/>
    <property type="match status" value="1"/>
</dbReference>
<comment type="caution">
    <text evidence="6">The sequence shown here is derived from an EMBL/GenBank/DDBJ whole genome shotgun (WGS) entry which is preliminary data.</text>
</comment>
<keyword evidence="3" id="KW-0812">Transmembrane</keyword>
<evidence type="ECO:0000256" key="2">
    <source>
        <dbReference type="SAM" id="MobiDB-lite"/>
    </source>
</evidence>